<accession>A0A9P8Y3C7</accession>
<dbReference type="GeneID" id="70192224"/>
<dbReference type="AlphaFoldDB" id="A0A9P8Y3C7"/>
<sequence length="232" mass="25906">MMKQPRTRATIADKFGDARMAATLLSVIRSPDQDLFVATDYPPSASELVAKHSVEAYLDGQKLVADLERAAKGHKYDFSTTREAIEVSRQAAAFQIQVLRLGKNIDWMIEATPDCKLAPVSRPVLGRAMIVKTHDSVGEFPRFRKCPLVENLTVISAYEFQWANDKTPYLVELTVLRWWATSASCEQGDVPVTSLGIAMRDDERGLEVDKETVAQLIEHIGLLAKIIDEMVE</sequence>
<proteinExistence type="predicted"/>
<dbReference type="OrthoDB" id="4739136at2759"/>
<keyword evidence="2" id="KW-1185">Reference proteome</keyword>
<comment type="caution">
    <text evidence="1">The sequence shown here is derived from an EMBL/GenBank/DDBJ whole genome shotgun (WGS) entry which is preliminary data.</text>
</comment>
<evidence type="ECO:0000313" key="2">
    <source>
        <dbReference type="Proteomes" id="UP000756346"/>
    </source>
</evidence>
<dbReference type="Proteomes" id="UP000756346">
    <property type="component" value="Unassembled WGS sequence"/>
</dbReference>
<gene>
    <name evidence="1" type="ORF">B0I36DRAFT_433876</name>
</gene>
<evidence type="ECO:0000313" key="1">
    <source>
        <dbReference type="EMBL" id="KAH7026437.1"/>
    </source>
</evidence>
<dbReference type="RefSeq" id="XP_046009654.1">
    <property type="nucleotide sequence ID" value="XM_046162678.1"/>
</dbReference>
<name>A0A9P8Y3C7_9PEZI</name>
<protein>
    <submittedName>
        <fullName evidence="1">Uncharacterized protein</fullName>
    </submittedName>
</protein>
<organism evidence="1 2">
    <name type="scientific">Microdochium trichocladiopsis</name>
    <dbReference type="NCBI Taxonomy" id="1682393"/>
    <lineage>
        <taxon>Eukaryota</taxon>
        <taxon>Fungi</taxon>
        <taxon>Dikarya</taxon>
        <taxon>Ascomycota</taxon>
        <taxon>Pezizomycotina</taxon>
        <taxon>Sordariomycetes</taxon>
        <taxon>Xylariomycetidae</taxon>
        <taxon>Xylariales</taxon>
        <taxon>Microdochiaceae</taxon>
        <taxon>Microdochium</taxon>
    </lineage>
</organism>
<reference evidence="1" key="1">
    <citation type="journal article" date="2021" name="Nat. Commun.">
        <title>Genetic determinants of endophytism in the Arabidopsis root mycobiome.</title>
        <authorList>
            <person name="Mesny F."/>
            <person name="Miyauchi S."/>
            <person name="Thiergart T."/>
            <person name="Pickel B."/>
            <person name="Atanasova L."/>
            <person name="Karlsson M."/>
            <person name="Huettel B."/>
            <person name="Barry K.W."/>
            <person name="Haridas S."/>
            <person name="Chen C."/>
            <person name="Bauer D."/>
            <person name="Andreopoulos W."/>
            <person name="Pangilinan J."/>
            <person name="LaButti K."/>
            <person name="Riley R."/>
            <person name="Lipzen A."/>
            <person name="Clum A."/>
            <person name="Drula E."/>
            <person name="Henrissat B."/>
            <person name="Kohler A."/>
            <person name="Grigoriev I.V."/>
            <person name="Martin F.M."/>
            <person name="Hacquard S."/>
        </authorList>
    </citation>
    <scope>NUCLEOTIDE SEQUENCE</scope>
    <source>
        <strain evidence="1">MPI-CAGE-CH-0230</strain>
    </source>
</reference>
<dbReference type="EMBL" id="JAGTJQ010000008">
    <property type="protein sequence ID" value="KAH7026437.1"/>
    <property type="molecule type" value="Genomic_DNA"/>
</dbReference>